<keyword evidence="2" id="KW-1185">Reference proteome</keyword>
<protein>
    <submittedName>
        <fullName evidence="1">Uncharacterized protein</fullName>
    </submittedName>
</protein>
<dbReference type="Proteomes" id="UP001626550">
    <property type="component" value="Unassembled WGS sequence"/>
</dbReference>
<reference evidence="1 2" key="1">
    <citation type="submission" date="2024-11" db="EMBL/GenBank/DDBJ databases">
        <title>Adaptive evolution of stress response genes in parasites aligns with host niche diversity.</title>
        <authorList>
            <person name="Hahn C."/>
            <person name="Resl P."/>
        </authorList>
    </citation>
    <scope>NUCLEOTIDE SEQUENCE [LARGE SCALE GENOMIC DNA]</scope>
    <source>
        <strain evidence="1">EGGRZ-B1_66</strain>
        <tissue evidence="1">Body</tissue>
    </source>
</reference>
<evidence type="ECO:0000313" key="1">
    <source>
        <dbReference type="EMBL" id="KAL3318873.1"/>
    </source>
</evidence>
<gene>
    <name evidence="1" type="ORF">Ciccas_002464</name>
</gene>
<organism evidence="1 2">
    <name type="scientific">Cichlidogyrus casuarinus</name>
    <dbReference type="NCBI Taxonomy" id="1844966"/>
    <lineage>
        <taxon>Eukaryota</taxon>
        <taxon>Metazoa</taxon>
        <taxon>Spiralia</taxon>
        <taxon>Lophotrochozoa</taxon>
        <taxon>Platyhelminthes</taxon>
        <taxon>Monogenea</taxon>
        <taxon>Monopisthocotylea</taxon>
        <taxon>Dactylogyridea</taxon>
        <taxon>Ancyrocephalidae</taxon>
        <taxon>Cichlidogyrus</taxon>
    </lineage>
</organism>
<dbReference type="AlphaFoldDB" id="A0ABD2QH50"/>
<proteinExistence type="predicted"/>
<evidence type="ECO:0000313" key="2">
    <source>
        <dbReference type="Proteomes" id="UP001626550"/>
    </source>
</evidence>
<dbReference type="EMBL" id="JBJKFK010000194">
    <property type="protein sequence ID" value="KAL3318873.1"/>
    <property type="molecule type" value="Genomic_DNA"/>
</dbReference>
<accession>A0ABD2QH50</accession>
<name>A0ABD2QH50_9PLAT</name>
<comment type="caution">
    <text evidence="1">The sequence shown here is derived from an EMBL/GenBank/DDBJ whole genome shotgun (WGS) entry which is preliminary data.</text>
</comment>
<sequence length="192" mass="21061">MPIFAAWQSDFVNFSLFKSKGKGQIWRFNKHAYYVTKLVHQAPNVGGLWLQRCPTLSGYILIAVATSFIDIDQAANGALFRVTMPEKSGQMVEAAVLEPILRQNCEPGSTKQQLLVQMFLVLDLGQRVQHESPARSMTGKVCALPEARHLGGSRSTCSAICLLPRWGSVAFESTCLCPSQFSFSSTSLSCLG</sequence>